<proteinExistence type="predicted"/>
<keyword evidence="3" id="KW-1185">Reference proteome</keyword>
<dbReference type="Proteomes" id="UP000198964">
    <property type="component" value="Unassembled WGS sequence"/>
</dbReference>
<dbReference type="AlphaFoldDB" id="A0A1I2AM49"/>
<name>A0A1I2AM49_9BACT</name>
<protein>
    <recommendedName>
        <fullName evidence="4">DUF4252 domain-containing protein</fullName>
    </recommendedName>
</protein>
<reference evidence="2 3" key="1">
    <citation type="submission" date="2016-10" db="EMBL/GenBank/DDBJ databases">
        <authorList>
            <person name="de Groot N.N."/>
        </authorList>
    </citation>
    <scope>NUCLEOTIDE SEQUENCE [LARGE SCALE GENOMIC DNA]</scope>
    <source>
        <strain evidence="2 3">CGMCC 1.9156</strain>
    </source>
</reference>
<dbReference type="InterPro" id="IPR025348">
    <property type="entry name" value="DUF4252"/>
</dbReference>
<gene>
    <name evidence="2" type="ORF">SAMN05216283_101142</name>
</gene>
<dbReference type="RefSeq" id="WP_093917898.1">
    <property type="nucleotide sequence ID" value="NZ_FONW01000001.1"/>
</dbReference>
<sequence length="302" mass="35388">MKQVVIILVALLFVLPAKAQGIFDELVEMYSEVEGFSAVQLTSDMFELYLKKKNIAEDDPVYEVLNELENMSVVSQTMNTEDEELMDEIKMMIRSHYEENNYSLFKTEKQANSDLKIYINKENDDITSMGLLSSNSISVNLIEMNGIIDLANIASLSRAMNIRGLEQLRVFDNRQAPDNFFFNYEFAMPDMSRYQMSEEQRKEIEKHVGEARKEFEKHRADFIEHQKELGEYQKDFYKKYKKYPLIISGSDSKNAEYFINDEKVDVEDFHNVDSDEIESIEVTRKEEGKEKNAQVKIYLKNR</sequence>
<dbReference type="STRING" id="655355.SAMN05216283_101142"/>
<keyword evidence="1" id="KW-0175">Coiled coil</keyword>
<evidence type="ECO:0000313" key="2">
    <source>
        <dbReference type="EMBL" id="SFE44033.1"/>
    </source>
</evidence>
<dbReference type="Pfam" id="PF14060">
    <property type="entry name" value="DUF4252"/>
    <property type="match status" value="1"/>
</dbReference>
<evidence type="ECO:0000256" key="1">
    <source>
        <dbReference type="SAM" id="Coils"/>
    </source>
</evidence>
<accession>A0A1I2AM49</accession>
<organism evidence="2 3">
    <name type="scientific">Sunxiuqinia elliptica</name>
    <dbReference type="NCBI Taxonomy" id="655355"/>
    <lineage>
        <taxon>Bacteria</taxon>
        <taxon>Pseudomonadati</taxon>
        <taxon>Bacteroidota</taxon>
        <taxon>Bacteroidia</taxon>
        <taxon>Marinilabiliales</taxon>
        <taxon>Prolixibacteraceae</taxon>
        <taxon>Sunxiuqinia</taxon>
    </lineage>
</organism>
<evidence type="ECO:0000313" key="3">
    <source>
        <dbReference type="Proteomes" id="UP000198964"/>
    </source>
</evidence>
<dbReference type="EMBL" id="FONW01000001">
    <property type="protein sequence ID" value="SFE44033.1"/>
    <property type="molecule type" value="Genomic_DNA"/>
</dbReference>
<feature type="coiled-coil region" evidence="1">
    <location>
        <begin position="194"/>
        <end position="221"/>
    </location>
</feature>
<evidence type="ECO:0008006" key="4">
    <source>
        <dbReference type="Google" id="ProtNLM"/>
    </source>
</evidence>